<name>A0ABT5VNN9_9BACT</name>
<comment type="caution">
    <text evidence="2">The sequence shown here is derived from an EMBL/GenBank/DDBJ whole genome shotgun (WGS) entry which is preliminary data.</text>
</comment>
<feature type="chain" id="PRO_5046626445" evidence="1">
    <location>
        <begin position="19"/>
        <end position="319"/>
    </location>
</feature>
<reference evidence="2 3" key="1">
    <citation type="submission" date="2022-01" db="EMBL/GenBank/DDBJ databases">
        <title>Labilibaculum sp. nov, a marine bacterium isolated from Antarctica.</title>
        <authorList>
            <person name="Dai W."/>
        </authorList>
    </citation>
    <scope>NUCLEOTIDE SEQUENCE [LARGE SCALE GENOMIC DNA]</scope>
    <source>
        <strain evidence="2 3">DW002</strain>
    </source>
</reference>
<evidence type="ECO:0000313" key="2">
    <source>
        <dbReference type="EMBL" id="MDE5416897.1"/>
    </source>
</evidence>
<dbReference type="RefSeq" id="WP_275108235.1">
    <property type="nucleotide sequence ID" value="NZ_JAKJSC010000001.1"/>
</dbReference>
<evidence type="ECO:0000313" key="3">
    <source>
        <dbReference type="Proteomes" id="UP001528920"/>
    </source>
</evidence>
<proteinExistence type="predicted"/>
<dbReference type="EMBL" id="JAKJSC010000001">
    <property type="protein sequence ID" value="MDE5416897.1"/>
    <property type="molecule type" value="Genomic_DNA"/>
</dbReference>
<keyword evidence="3" id="KW-1185">Reference proteome</keyword>
<keyword evidence="1" id="KW-0732">Signal</keyword>
<organism evidence="2 3">
    <name type="scientific">Paralabilibaculum antarcticum</name>
    <dbReference type="NCBI Taxonomy" id="2912572"/>
    <lineage>
        <taxon>Bacteria</taxon>
        <taxon>Pseudomonadati</taxon>
        <taxon>Bacteroidota</taxon>
        <taxon>Bacteroidia</taxon>
        <taxon>Marinilabiliales</taxon>
        <taxon>Marinifilaceae</taxon>
        <taxon>Paralabilibaculum</taxon>
    </lineage>
</organism>
<protein>
    <submittedName>
        <fullName evidence="2">Uncharacterized protein</fullName>
    </submittedName>
</protein>
<feature type="signal peptide" evidence="1">
    <location>
        <begin position="1"/>
        <end position="18"/>
    </location>
</feature>
<gene>
    <name evidence="2" type="ORF">L3049_02675</name>
</gene>
<dbReference type="Proteomes" id="UP001528920">
    <property type="component" value="Unassembled WGS sequence"/>
</dbReference>
<accession>A0ABT5VNN9</accession>
<evidence type="ECO:0000256" key="1">
    <source>
        <dbReference type="SAM" id="SignalP"/>
    </source>
</evidence>
<sequence length="319" mass="36688">MKKTIFLLLICYAFISNAQQKKDTNMAHILQNENLEICIDLPLENYQFSRFDWTGKITAVTYKGIPVSTQEKIDGDKENIYGKGFYNEFGIETPVGFDDCEEGDWFPKIGVGLLTKEGETYAFSKAYEIKPANFNVIKDTNKLIVECESSMVNGYSYVLRKEIELLESSFAIRYHLHNTGGKNISTNEYNHNFLAINKELIGSDYILKFPFELNTDLFDAAINPEGKVLVQKDQITFNSTPEEQFFYGNLSANKEVGAIWELINTKSKIGIRETGSFKTNKVNLWGWKHVVSPELFFDINLKPNQETEWSRTYNIFEIK</sequence>